<reference evidence="7 8" key="1">
    <citation type="submission" date="2019-02" db="EMBL/GenBank/DDBJ databases">
        <title>Deep-cultivation of Planctomycetes and their phenomic and genomic characterization uncovers novel biology.</title>
        <authorList>
            <person name="Wiegand S."/>
            <person name="Jogler M."/>
            <person name="Boedeker C."/>
            <person name="Pinto D."/>
            <person name="Vollmers J."/>
            <person name="Rivas-Marin E."/>
            <person name="Kohn T."/>
            <person name="Peeters S.H."/>
            <person name="Heuer A."/>
            <person name="Rast P."/>
            <person name="Oberbeckmann S."/>
            <person name="Bunk B."/>
            <person name="Jeske O."/>
            <person name="Meyerdierks A."/>
            <person name="Storesund J.E."/>
            <person name="Kallscheuer N."/>
            <person name="Luecker S."/>
            <person name="Lage O.M."/>
            <person name="Pohl T."/>
            <person name="Merkel B.J."/>
            <person name="Hornburger P."/>
            <person name="Mueller R.-W."/>
            <person name="Bruemmer F."/>
            <person name="Labrenz M."/>
            <person name="Spormann A.M."/>
            <person name="Op Den Camp H."/>
            <person name="Overmann J."/>
            <person name="Amann R."/>
            <person name="Jetten M.S.M."/>
            <person name="Mascher T."/>
            <person name="Medema M.H."/>
            <person name="Devos D.P."/>
            <person name="Kaster A.-K."/>
            <person name="Ovreas L."/>
            <person name="Rohde M."/>
            <person name="Galperin M.Y."/>
            <person name="Jogler C."/>
        </authorList>
    </citation>
    <scope>NUCLEOTIDE SEQUENCE [LARGE SCALE GENOMIC DNA]</scope>
    <source>
        <strain evidence="7 8">CA85</strain>
    </source>
</reference>
<evidence type="ECO:0000256" key="5">
    <source>
        <dbReference type="SAM" id="Phobius"/>
    </source>
</evidence>
<keyword evidence="3 5" id="KW-1133">Transmembrane helix</keyword>
<organism evidence="7 8">
    <name type="scientific">Allorhodopirellula solitaria</name>
    <dbReference type="NCBI Taxonomy" id="2527987"/>
    <lineage>
        <taxon>Bacteria</taxon>
        <taxon>Pseudomonadati</taxon>
        <taxon>Planctomycetota</taxon>
        <taxon>Planctomycetia</taxon>
        <taxon>Pirellulales</taxon>
        <taxon>Pirellulaceae</taxon>
        <taxon>Allorhodopirellula</taxon>
    </lineage>
</organism>
<name>A0A5C5WNW4_9BACT</name>
<proteinExistence type="predicted"/>
<feature type="transmembrane region" description="Helical" evidence="5">
    <location>
        <begin position="334"/>
        <end position="356"/>
    </location>
</feature>
<evidence type="ECO:0000259" key="6">
    <source>
        <dbReference type="Pfam" id="PF04932"/>
    </source>
</evidence>
<keyword evidence="8" id="KW-1185">Reference proteome</keyword>
<evidence type="ECO:0000313" key="8">
    <source>
        <dbReference type="Proteomes" id="UP000318053"/>
    </source>
</evidence>
<dbReference type="RefSeq" id="WP_186775194.1">
    <property type="nucleotide sequence ID" value="NZ_SJPK01000036.1"/>
</dbReference>
<keyword evidence="4 5" id="KW-0472">Membrane</keyword>
<feature type="transmembrane region" description="Helical" evidence="5">
    <location>
        <begin position="131"/>
        <end position="152"/>
    </location>
</feature>
<feature type="transmembrane region" description="Helical" evidence="5">
    <location>
        <begin position="103"/>
        <end position="124"/>
    </location>
</feature>
<sequence>MGALAVLLLFAGLLAGSLARPWVGVFGYLLFAVLCPQWNWRWSLPDINYQKYLAGAALLSFLLSGMRYQPLPKWGRVALFSLVGTLLLNFISGFGSIDPSKTKFFLGIFWKITLMSCLAAGVLADLRVIRIVCVALVASQGFNAFNINQLYYQNSFLDIYALTWNFLDNNTYSISTLPIMALAIGLIFADEKRWVRYFAGVVLALQLHQLMLLESRGTMLGAILLLAIAIIVMPKTRFNWTVVGVSAVAVVVLAGPPVVAEFSSIFASEDELDTSADSRYYLWQAGFDITMDNPLLGVGPWAGELLVPSYYRGNMPMGERKALHNLFFEMSTGAGVPALLLYFTFFFATFGGHWRLWRSRRSLPAPLLAINIAVLCGIPGYFLASMFSSGILIESPYLLVALGIAAVSAQQTTNAPTAFGQLKSSMD</sequence>
<dbReference type="GO" id="GO:0016874">
    <property type="term" value="F:ligase activity"/>
    <property type="evidence" value="ECO:0007669"/>
    <property type="project" value="UniProtKB-KW"/>
</dbReference>
<protein>
    <submittedName>
        <fullName evidence="7">O-Antigen ligase</fullName>
    </submittedName>
</protein>
<keyword evidence="7" id="KW-0436">Ligase</keyword>
<dbReference type="Pfam" id="PF04932">
    <property type="entry name" value="Wzy_C"/>
    <property type="match status" value="1"/>
</dbReference>
<evidence type="ECO:0000313" key="7">
    <source>
        <dbReference type="EMBL" id="TWT51915.1"/>
    </source>
</evidence>
<feature type="transmembrane region" description="Helical" evidence="5">
    <location>
        <begin position="77"/>
        <end position="97"/>
    </location>
</feature>
<evidence type="ECO:0000256" key="2">
    <source>
        <dbReference type="ARBA" id="ARBA00022692"/>
    </source>
</evidence>
<evidence type="ECO:0000256" key="3">
    <source>
        <dbReference type="ARBA" id="ARBA00022989"/>
    </source>
</evidence>
<feature type="transmembrane region" description="Helical" evidence="5">
    <location>
        <begin position="217"/>
        <end position="233"/>
    </location>
</feature>
<feature type="domain" description="O-antigen ligase-related" evidence="6">
    <location>
        <begin position="204"/>
        <end position="343"/>
    </location>
</feature>
<comment type="subcellular location">
    <subcellularLocation>
        <location evidence="1">Membrane</location>
        <topology evidence="1">Multi-pass membrane protein</topology>
    </subcellularLocation>
</comment>
<evidence type="ECO:0000256" key="4">
    <source>
        <dbReference type="ARBA" id="ARBA00023136"/>
    </source>
</evidence>
<dbReference type="GO" id="GO:0016020">
    <property type="term" value="C:membrane"/>
    <property type="evidence" value="ECO:0007669"/>
    <property type="project" value="UniProtKB-SubCell"/>
</dbReference>
<dbReference type="AlphaFoldDB" id="A0A5C5WNW4"/>
<feature type="transmembrane region" description="Helical" evidence="5">
    <location>
        <begin position="49"/>
        <end position="65"/>
    </location>
</feature>
<evidence type="ECO:0000256" key="1">
    <source>
        <dbReference type="ARBA" id="ARBA00004141"/>
    </source>
</evidence>
<keyword evidence="2 5" id="KW-0812">Transmembrane</keyword>
<feature type="transmembrane region" description="Helical" evidence="5">
    <location>
        <begin position="240"/>
        <end position="259"/>
    </location>
</feature>
<dbReference type="InterPro" id="IPR051533">
    <property type="entry name" value="WaaL-like"/>
</dbReference>
<dbReference type="InterPro" id="IPR007016">
    <property type="entry name" value="O-antigen_ligase-rel_domated"/>
</dbReference>
<feature type="transmembrane region" description="Helical" evidence="5">
    <location>
        <begin position="368"/>
        <end position="393"/>
    </location>
</feature>
<accession>A0A5C5WNW4</accession>
<dbReference type="Proteomes" id="UP000318053">
    <property type="component" value="Unassembled WGS sequence"/>
</dbReference>
<gene>
    <name evidence="7" type="ORF">CA85_51580</name>
</gene>
<comment type="caution">
    <text evidence="7">The sequence shown here is derived from an EMBL/GenBank/DDBJ whole genome shotgun (WGS) entry which is preliminary data.</text>
</comment>
<feature type="transmembrane region" description="Helical" evidence="5">
    <location>
        <begin position="172"/>
        <end position="189"/>
    </location>
</feature>
<dbReference type="EMBL" id="SJPK01000036">
    <property type="protein sequence ID" value="TWT51915.1"/>
    <property type="molecule type" value="Genomic_DNA"/>
</dbReference>
<dbReference type="PANTHER" id="PTHR37422">
    <property type="entry name" value="TEICHURONIC ACID BIOSYNTHESIS PROTEIN TUAE"/>
    <property type="match status" value="1"/>
</dbReference>
<dbReference type="PANTHER" id="PTHR37422:SF23">
    <property type="entry name" value="TEICHURONIC ACID BIOSYNTHESIS PROTEIN TUAE"/>
    <property type="match status" value="1"/>
</dbReference>